<evidence type="ECO:0000256" key="1">
    <source>
        <dbReference type="ARBA" id="ARBA00022741"/>
    </source>
</evidence>
<dbReference type="InterPro" id="IPR003018">
    <property type="entry name" value="GAF"/>
</dbReference>
<dbReference type="GO" id="GO:0043565">
    <property type="term" value="F:sequence-specific DNA binding"/>
    <property type="evidence" value="ECO:0007669"/>
    <property type="project" value="InterPro"/>
</dbReference>
<keyword evidence="5" id="KW-0010">Activator</keyword>
<dbReference type="SUPFAM" id="SSF46689">
    <property type="entry name" value="Homeodomain-like"/>
    <property type="match status" value="1"/>
</dbReference>
<dbReference type="InterPro" id="IPR009057">
    <property type="entry name" value="Homeodomain-like_sf"/>
</dbReference>
<dbReference type="InterPro" id="IPR002078">
    <property type="entry name" value="Sigma_54_int"/>
</dbReference>
<dbReference type="PROSITE" id="PS00676">
    <property type="entry name" value="SIGMA54_INTERACT_2"/>
    <property type="match status" value="1"/>
</dbReference>
<dbReference type="Pfam" id="PF25601">
    <property type="entry name" value="AAA_lid_14"/>
    <property type="match status" value="1"/>
</dbReference>
<dbReference type="InterPro" id="IPR027417">
    <property type="entry name" value="P-loop_NTPase"/>
</dbReference>
<dbReference type="InterPro" id="IPR058031">
    <property type="entry name" value="AAA_lid_NorR"/>
</dbReference>
<dbReference type="SMART" id="SM00382">
    <property type="entry name" value="AAA"/>
    <property type="match status" value="1"/>
</dbReference>
<dbReference type="PROSITE" id="PS00675">
    <property type="entry name" value="SIGMA54_INTERACT_1"/>
    <property type="match status" value="1"/>
</dbReference>
<dbReference type="Gene3D" id="3.40.50.300">
    <property type="entry name" value="P-loop containing nucleotide triphosphate hydrolases"/>
    <property type="match status" value="1"/>
</dbReference>
<dbReference type="Proteomes" id="UP000196475">
    <property type="component" value="Unassembled WGS sequence"/>
</dbReference>
<proteinExistence type="predicted"/>
<dbReference type="PROSITE" id="PS00688">
    <property type="entry name" value="SIGMA54_INTERACT_3"/>
    <property type="match status" value="1"/>
</dbReference>
<dbReference type="SUPFAM" id="SSF52540">
    <property type="entry name" value="P-loop containing nucleoside triphosphate hydrolases"/>
    <property type="match status" value="1"/>
</dbReference>
<dbReference type="PRINTS" id="PR01590">
    <property type="entry name" value="HTHFIS"/>
</dbReference>
<accession>A0A1Y3PN42</accession>
<dbReference type="Pfam" id="PF01590">
    <property type="entry name" value="GAF"/>
    <property type="match status" value="1"/>
</dbReference>
<dbReference type="Gene3D" id="3.30.450.40">
    <property type="match status" value="1"/>
</dbReference>
<keyword evidence="1" id="KW-0547">Nucleotide-binding</keyword>
<dbReference type="InterPro" id="IPR003593">
    <property type="entry name" value="AAA+_ATPase"/>
</dbReference>
<dbReference type="AlphaFoldDB" id="A0A1Y3PN42"/>
<evidence type="ECO:0000256" key="4">
    <source>
        <dbReference type="ARBA" id="ARBA00023125"/>
    </source>
</evidence>
<dbReference type="InterPro" id="IPR002197">
    <property type="entry name" value="HTH_Fis"/>
</dbReference>
<dbReference type="GO" id="GO:0006355">
    <property type="term" value="P:regulation of DNA-templated transcription"/>
    <property type="evidence" value="ECO:0007669"/>
    <property type="project" value="InterPro"/>
</dbReference>
<dbReference type="EMBL" id="LZRT01000056">
    <property type="protein sequence ID" value="OUM88781.1"/>
    <property type="molecule type" value="Genomic_DNA"/>
</dbReference>
<organism evidence="8 9">
    <name type="scientific">Bacillus thermozeamaize</name>
    <dbReference type="NCBI Taxonomy" id="230954"/>
    <lineage>
        <taxon>Bacteria</taxon>
        <taxon>Bacillati</taxon>
        <taxon>Bacillota</taxon>
        <taxon>Bacilli</taxon>
        <taxon>Bacillales</taxon>
        <taxon>Bacillaceae</taxon>
        <taxon>Bacillus</taxon>
    </lineage>
</organism>
<evidence type="ECO:0000256" key="2">
    <source>
        <dbReference type="ARBA" id="ARBA00022840"/>
    </source>
</evidence>
<evidence type="ECO:0000256" key="5">
    <source>
        <dbReference type="ARBA" id="ARBA00023159"/>
    </source>
</evidence>
<feature type="domain" description="Sigma-54 factor interaction" evidence="7">
    <location>
        <begin position="346"/>
        <end position="576"/>
    </location>
</feature>
<dbReference type="FunFam" id="1.10.8.60:FF:000014">
    <property type="entry name" value="DNA-binding transcriptional regulator NtrC"/>
    <property type="match status" value="1"/>
</dbReference>
<keyword evidence="2" id="KW-0067">ATP-binding</keyword>
<dbReference type="GO" id="GO:0005524">
    <property type="term" value="F:ATP binding"/>
    <property type="evidence" value="ECO:0007669"/>
    <property type="project" value="UniProtKB-KW"/>
</dbReference>
<evidence type="ECO:0000259" key="7">
    <source>
        <dbReference type="PROSITE" id="PS50045"/>
    </source>
</evidence>
<sequence>MENLNIAIRSVGDIHEEMKKLEAKWGHFVLEKRKPQGVRKHIYQSWERCQNMGIDPRKKQTSIVMTDEQLVEWVNRSHLYHVSLPILDDLAREISGTHHLLTLCDHTGKMMYLRGDQQIRKRAEKINFVPGSDWSEAAFGTNAIGTALETKQPIQIFSYEHFCEGCHPWVCSASPIQDPLTGQLLGVIDVTGPSNHAQPHTLGTAVMAAKMIEQQLLQTSLQKRNYLQRCFEQAVRKWKNDPMMVLDVVLQVVDATPSALSLFQLKDRRDIWALSEMKELKSVLLTLNNSQAETQLPEKQLTVSIQTITMEHERIGFLLHFHKSPQHRSPTHRYAKPAPVNHWSEIIGESQALKEVVYKSQIVASTNVPVLITGESGTGKERFARAIHHASLRHRGPFVAINCGAIPKELIASELFGYEPGTFTGGNPRGKAGKFEDANGGTLFLDEIGEMPLDLQVFLLRVLEEKEIVRLGSSKPMPVDVRIIAATNQDLEKLVKEGKFRSDLFYRLNVVHLALPPLRERGNDLLHLCKHFIEMFAKQHGRKVSGIDEAALSFLKQYHWPGNIRELKNVMEHAVLFASGESISLSDLPPYLLSNVASGSTSPLEQEEKRLLQQLYKETNGNLSEIARRCKIARSTLYRKLKKYNML</sequence>
<dbReference type="Gene3D" id="1.10.8.60">
    <property type="match status" value="1"/>
</dbReference>
<evidence type="ECO:0000256" key="6">
    <source>
        <dbReference type="ARBA" id="ARBA00023163"/>
    </source>
</evidence>
<evidence type="ECO:0000313" key="9">
    <source>
        <dbReference type="Proteomes" id="UP000196475"/>
    </source>
</evidence>
<evidence type="ECO:0000256" key="3">
    <source>
        <dbReference type="ARBA" id="ARBA00023015"/>
    </source>
</evidence>
<evidence type="ECO:0000313" key="8">
    <source>
        <dbReference type="EMBL" id="OUM88781.1"/>
    </source>
</evidence>
<keyword evidence="3" id="KW-0805">Transcription regulation</keyword>
<dbReference type="Pfam" id="PF02954">
    <property type="entry name" value="HTH_8"/>
    <property type="match status" value="1"/>
</dbReference>
<dbReference type="FunFam" id="3.40.50.300:FF:000006">
    <property type="entry name" value="DNA-binding transcriptional regulator NtrC"/>
    <property type="match status" value="1"/>
</dbReference>
<dbReference type="InterPro" id="IPR025943">
    <property type="entry name" value="Sigma_54_int_dom_ATP-bd_2"/>
</dbReference>
<keyword evidence="4" id="KW-0238">DNA-binding</keyword>
<dbReference type="InterPro" id="IPR025944">
    <property type="entry name" value="Sigma_54_int_dom_CS"/>
</dbReference>
<comment type="caution">
    <text evidence="8">The sequence shown here is derived from an EMBL/GenBank/DDBJ whole genome shotgun (WGS) entry which is preliminary data.</text>
</comment>
<protein>
    <submittedName>
        <fullName evidence="8">Fis family transcriptional regulator</fullName>
    </submittedName>
</protein>
<keyword evidence="6" id="KW-0804">Transcription</keyword>
<reference evidence="9" key="1">
    <citation type="submission" date="2016-06" db="EMBL/GenBank/DDBJ databases">
        <authorList>
            <person name="Nascimento L."/>
            <person name="Pereira R.V."/>
            <person name="Martins L.F."/>
            <person name="Quaggio R.B."/>
            <person name="Silva A.M."/>
            <person name="Setubal J.C."/>
        </authorList>
    </citation>
    <scope>NUCLEOTIDE SEQUENCE [LARGE SCALE GENOMIC DNA]</scope>
</reference>
<dbReference type="PANTHER" id="PTHR32071">
    <property type="entry name" value="TRANSCRIPTIONAL REGULATORY PROTEIN"/>
    <property type="match status" value="1"/>
</dbReference>
<dbReference type="PANTHER" id="PTHR32071:SF57">
    <property type="entry name" value="C4-DICARBOXYLATE TRANSPORT TRANSCRIPTIONAL REGULATORY PROTEIN DCTD"/>
    <property type="match status" value="1"/>
</dbReference>
<dbReference type="PROSITE" id="PS50045">
    <property type="entry name" value="SIGMA54_INTERACT_4"/>
    <property type="match status" value="1"/>
</dbReference>
<gene>
    <name evidence="8" type="ORF">BAA01_14210</name>
</gene>
<dbReference type="InterPro" id="IPR025662">
    <property type="entry name" value="Sigma_54_int_dom_ATP-bd_1"/>
</dbReference>
<name>A0A1Y3PN42_9BACI</name>
<dbReference type="Pfam" id="PF00158">
    <property type="entry name" value="Sigma54_activat"/>
    <property type="match status" value="1"/>
</dbReference>
<dbReference type="CDD" id="cd00009">
    <property type="entry name" value="AAA"/>
    <property type="match status" value="1"/>
</dbReference>
<dbReference type="Gene3D" id="1.10.10.60">
    <property type="entry name" value="Homeodomain-like"/>
    <property type="match status" value="1"/>
</dbReference>
<dbReference type="InterPro" id="IPR029016">
    <property type="entry name" value="GAF-like_dom_sf"/>
</dbReference>